<dbReference type="PANTHER" id="PTHR43427:SF6">
    <property type="entry name" value="CHLORIDE CHANNEL PROTEIN CLC-E"/>
    <property type="match status" value="1"/>
</dbReference>
<evidence type="ECO:0000256" key="5">
    <source>
        <dbReference type="ARBA" id="ARBA00023065"/>
    </source>
</evidence>
<evidence type="ECO:0000256" key="6">
    <source>
        <dbReference type="ARBA" id="ARBA00023136"/>
    </source>
</evidence>
<evidence type="ECO:0000256" key="1">
    <source>
        <dbReference type="ARBA" id="ARBA00004141"/>
    </source>
</evidence>
<feature type="transmembrane region" description="Helical" evidence="10">
    <location>
        <begin position="29"/>
        <end position="49"/>
    </location>
</feature>
<keyword evidence="7" id="KW-0869">Chloride channel</keyword>
<feature type="transmembrane region" description="Helical" evidence="10">
    <location>
        <begin position="364"/>
        <end position="384"/>
    </location>
</feature>
<comment type="subcellular location">
    <subcellularLocation>
        <location evidence="1">Membrane</location>
        <topology evidence="1">Multi-pass membrane protein</topology>
    </subcellularLocation>
</comment>
<dbReference type="InterPro" id="IPR014743">
    <property type="entry name" value="Cl-channel_core"/>
</dbReference>
<evidence type="ECO:0000256" key="9">
    <source>
        <dbReference type="ARBA" id="ARBA00023303"/>
    </source>
</evidence>
<feature type="transmembrane region" description="Helical" evidence="10">
    <location>
        <begin position="399"/>
        <end position="418"/>
    </location>
</feature>
<keyword evidence="2" id="KW-0813">Transport</keyword>
<keyword evidence="9" id="KW-0407">Ion channel</keyword>
<feature type="transmembrane region" description="Helical" evidence="10">
    <location>
        <begin position="230"/>
        <end position="256"/>
    </location>
</feature>
<evidence type="ECO:0000256" key="10">
    <source>
        <dbReference type="SAM" id="Phobius"/>
    </source>
</evidence>
<name>A0A916Z696_9SPHN</name>
<comment type="caution">
    <text evidence="11">The sequence shown here is derived from an EMBL/GenBank/DDBJ whole genome shotgun (WGS) entry which is preliminary data.</text>
</comment>
<dbReference type="Proteomes" id="UP000612349">
    <property type="component" value="Unassembled WGS sequence"/>
</dbReference>
<dbReference type="InterPro" id="IPR050368">
    <property type="entry name" value="ClC-type_chloride_channel"/>
</dbReference>
<organism evidence="11 12">
    <name type="scientific">Croceicoccus mobilis</name>
    <dbReference type="NCBI Taxonomy" id="1703339"/>
    <lineage>
        <taxon>Bacteria</taxon>
        <taxon>Pseudomonadati</taxon>
        <taxon>Pseudomonadota</taxon>
        <taxon>Alphaproteobacteria</taxon>
        <taxon>Sphingomonadales</taxon>
        <taxon>Erythrobacteraceae</taxon>
        <taxon>Croceicoccus</taxon>
    </lineage>
</organism>
<dbReference type="GO" id="GO:0005254">
    <property type="term" value="F:chloride channel activity"/>
    <property type="evidence" value="ECO:0007669"/>
    <property type="project" value="UniProtKB-KW"/>
</dbReference>
<keyword evidence="5" id="KW-0406">Ion transport</keyword>
<feature type="transmembrane region" description="Helical" evidence="10">
    <location>
        <begin position="112"/>
        <end position="131"/>
    </location>
</feature>
<accession>A0A916Z696</accession>
<dbReference type="OrthoDB" id="9767361at2"/>
<evidence type="ECO:0000256" key="7">
    <source>
        <dbReference type="ARBA" id="ARBA00023173"/>
    </source>
</evidence>
<dbReference type="PANTHER" id="PTHR43427">
    <property type="entry name" value="CHLORIDE CHANNEL PROTEIN CLC-E"/>
    <property type="match status" value="1"/>
</dbReference>
<reference evidence="11" key="2">
    <citation type="submission" date="2020-09" db="EMBL/GenBank/DDBJ databases">
        <authorList>
            <person name="Sun Q."/>
            <person name="Zhou Y."/>
        </authorList>
    </citation>
    <scope>NUCLEOTIDE SEQUENCE</scope>
    <source>
        <strain evidence="11">CGMCC 1.15360</strain>
    </source>
</reference>
<feature type="transmembrane region" description="Helical" evidence="10">
    <location>
        <begin position="61"/>
        <end position="81"/>
    </location>
</feature>
<dbReference type="GO" id="GO:0034707">
    <property type="term" value="C:chloride channel complex"/>
    <property type="evidence" value="ECO:0007669"/>
    <property type="project" value="UniProtKB-KW"/>
</dbReference>
<keyword evidence="3 10" id="KW-0812">Transmembrane</keyword>
<dbReference type="PRINTS" id="PR00762">
    <property type="entry name" value="CLCHANNEL"/>
</dbReference>
<reference evidence="11" key="1">
    <citation type="journal article" date="2014" name="Int. J. Syst. Evol. Microbiol.">
        <title>Complete genome sequence of Corynebacterium casei LMG S-19264T (=DSM 44701T), isolated from a smear-ripened cheese.</title>
        <authorList>
            <consortium name="US DOE Joint Genome Institute (JGI-PGF)"/>
            <person name="Walter F."/>
            <person name="Albersmeier A."/>
            <person name="Kalinowski J."/>
            <person name="Ruckert C."/>
        </authorList>
    </citation>
    <scope>NUCLEOTIDE SEQUENCE</scope>
    <source>
        <strain evidence="11">CGMCC 1.15360</strain>
    </source>
</reference>
<dbReference type="EMBL" id="BMIP01000007">
    <property type="protein sequence ID" value="GGD78584.1"/>
    <property type="molecule type" value="Genomic_DNA"/>
</dbReference>
<sequence length="455" mass="46872">MISLRPSGRLLPDHVNELLVSRREWGRRIATLVSAVLVGIVAIFFAQAGDMAHALFQRVRAIDPLIPLVMTPLIFVAIAAAQMRFAPEAAGSGIPQVIAASRQPRGRVSRRLVSLRAAIAKIFFTLAALAGGGTVGREGPTVQLGAAIMVAVHRLLRVPMTPGVLIAGGAAGVAAAFNTPLAGIAFAIEELAVAYEQRVAVLVMGAVMIAGLTAQGIAGNYVYFGEMEAGGLSIVTIVVAAPLLGIAGGILGGLFSRWMLALRGPDGRFAKLLGKRPLVTALVCGIVVALLGLVSGGMTSGTGYEPTRVMLEGGGGEWWYGPAKFAATLATSASGIAGGIFAPSLAVGAGFGQLMTGFFPTEQAGMIVLLGMAGYFTGVVRAPLTGVIILSEATGSSHAILPLFATALIGDWAGSMVCRKRLYHELAKSFLPRTGFSKAEGTAQKGQRRASSSIS</sequence>
<keyword evidence="4 10" id="KW-1133">Transmembrane helix</keyword>
<evidence type="ECO:0000256" key="4">
    <source>
        <dbReference type="ARBA" id="ARBA00022989"/>
    </source>
</evidence>
<dbReference type="CDD" id="cd01034">
    <property type="entry name" value="EriC_like"/>
    <property type="match status" value="1"/>
</dbReference>
<feature type="transmembrane region" description="Helical" evidence="10">
    <location>
        <begin position="325"/>
        <end position="352"/>
    </location>
</feature>
<dbReference type="InterPro" id="IPR001807">
    <property type="entry name" value="ClC"/>
</dbReference>
<evidence type="ECO:0000313" key="12">
    <source>
        <dbReference type="Proteomes" id="UP000612349"/>
    </source>
</evidence>
<dbReference type="Gene3D" id="1.10.3080.10">
    <property type="entry name" value="Clc chloride channel"/>
    <property type="match status" value="1"/>
</dbReference>
<feature type="transmembrane region" description="Helical" evidence="10">
    <location>
        <begin position="164"/>
        <end position="188"/>
    </location>
</feature>
<dbReference type="Pfam" id="PF00654">
    <property type="entry name" value="Voltage_CLC"/>
    <property type="match status" value="1"/>
</dbReference>
<dbReference type="RefSeq" id="WP_066768479.1">
    <property type="nucleotide sequence ID" value="NZ_BMIP01000007.1"/>
</dbReference>
<keyword evidence="8" id="KW-0868">Chloride</keyword>
<dbReference type="AlphaFoldDB" id="A0A916Z696"/>
<keyword evidence="6 10" id="KW-0472">Membrane</keyword>
<evidence type="ECO:0000256" key="8">
    <source>
        <dbReference type="ARBA" id="ARBA00023214"/>
    </source>
</evidence>
<evidence type="ECO:0000313" key="11">
    <source>
        <dbReference type="EMBL" id="GGD78584.1"/>
    </source>
</evidence>
<protein>
    <submittedName>
        <fullName evidence="11">Chloride channel protein</fullName>
    </submittedName>
</protein>
<evidence type="ECO:0000256" key="2">
    <source>
        <dbReference type="ARBA" id="ARBA00022448"/>
    </source>
</evidence>
<feature type="transmembrane region" description="Helical" evidence="10">
    <location>
        <begin position="277"/>
        <end position="298"/>
    </location>
</feature>
<gene>
    <name evidence="11" type="ORF">GCM10010990_30560</name>
</gene>
<dbReference type="SUPFAM" id="SSF81340">
    <property type="entry name" value="Clc chloride channel"/>
    <property type="match status" value="1"/>
</dbReference>
<feature type="transmembrane region" description="Helical" evidence="10">
    <location>
        <begin position="200"/>
        <end position="224"/>
    </location>
</feature>
<keyword evidence="12" id="KW-1185">Reference proteome</keyword>
<proteinExistence type="predicted"/>
<evidence type="ECO:0000256" key="3">
    <source>
        <dbReference type="ARBA" id="ARBA00022692"/>
    </source>
</evidence>